<feature type="transmembrane region" description="Helical" evidence="1">
    <location>
        <begin position="58"/>
        <end position="78"/>
    </location>
</feature>
<evidence type="ECO:0000256" key="1">
    <source>
        <dbReference type="SAM" id="Phobius"/>
    </source>
</evidence>
<keyword evidence="1" id="KW-1133">Transmembrane helix</keyword>
<dbReference type="AlphaFoldDB" id="A0A2I0JH56"/>
<gene>
    <name evidence="2" type="ORF">CRG98_023987</name>
</gene>
<keyword evidence="3" id="KW-1185">Reference proteome</keyword>
<name>A0A2I0JH56_PUNGR</name>
<evidence type="ECO:0000313" key="3">
    <source>
        <dbReference type="Proteomes" id="UP000233551"/>
    </source>
</evidence>
<sequence length="82" mass="9085">MLFKAIRWMSTNPTLPTCGCSILGSLVRGLGLGPEEGVFYALLYLFDPDCAGYLEKRWLFGLLVALVIFVLGVHMGYAREGR</sequence>
<dbReference type="EMBL" id="PGOL01001684">
    <property type="protein sequence ID" value="PKI55594.1"/>
    <property type="molecule type" value="Genomic_DNA"/>
</dbReference>
<reference evidence="2 3" key="1">
    <citation type="submission" date="2017-11" db="EMBL/GenBank/DDBJ databases">
        <title>De-novo sequencing of pomegranate (Punica granatum L.) genome.</title>
        <authorList>
            <person name="Akparov Z."/>
            <person name="Amiraslanov A."/>
            <person name="Hajiyeva S."/>
            <person name="Abbasov M."/>
            <person name="Kaur K."/>
            <person name="Hamwieh A."/>
            <person name="Solovyev V."/>
            <person name="Salamov A."/>
            <person name="Braich B."/>
            <person name="Kosarev P."/>
            <person name="Mahmoud A."/>
            <person name="Hajiyev E."/>
            <person name="Babayeva S."/>
            <person name="Izzatullayeva V."/>
            <person name="Mammadov A."/>
            <person name="Mammadov A."/>
            <person name="Sharifova S."/>
            <person name="Ojaghi J."/>
            <person name="Eynullazada K."/>
            <person name="Bayramov B."/>
            <person name="Abdulazimova A."/>
            <person name="Shahmuradov I."/>
        </authorList>
    </citation>
    <scope>NUCLEOTIDE SEQUENCE [LARGE SCALE GENOMIC DNA]</scope>
    <source>
        <strain evidence="3">cv. AG2017</strain>
        <tissue evidence="2">Leaf</tissue>
    </source>
</reference>
<accession>A0A2I0JH56</accession>
<dbReference type="Proteomes" id="UP000233551">
    <property type="component" value="Unassembled WGS sequence"/>
</dbReference>
<keyword evidence="1" id="KW-0472">Membrane</keyword>
<evidence type="ECO:0000313" key="2">
    <source>
        <dbReference type="EMBL" id="PKI55594.1"/>
    </source>
</evidence>
<comment type="caution">
    <text evidence="2">The sequence shown here is derived from an EMBL/GenBank/DDBJ whole genome shotgun (WGS) entry which is preliminary data.</text>
</comment>
<protein>
    <submittedName>
        <fullName evidence="2">Uncharacterized protein</fullName>
    </submittedName>
</protein>
<proteinExistence type="predicted"/>
<organism evidence="2 3">
    <name type="scientific">Punica granatum</name>
    <name type="common">Pomegranate</name>
    <dbReference type="NCBI Taxonomy" id="22663"/>
    <lineage>
        <taxon>Eukaryota</taxon>
        <taxon>Viridiplantae</taxon>
        <taxon>Streptophyta</taxon>
        <taxon>Embryophyta</taxon>
        <taxon>Tracheophyta</taxon>
        <taxon>Spermatophyta</taxon>
        <taxon>Magnoliopsida</taxon>
        <taxon>eudicotyledons</taxon>
        <taxon>Gunneridae</taxon>
        <taxon>Pentapetalae</taxon>
        <taxon>rosids</taxon>
        <taxon>malvids</taxon>
        <taxon>Myrtales</taxon>
        <taxon>Lythraceae</taxon>
        <taxon>Punica</taxon>
    </lineage>
</organism>
<keyword evidence="1" id="KW-0812">Transmembrane</keyword>